<evidence type="ECO:0000256" key="1">
    <source>
        <dbReference type="ARBA" id="ARBA00001946"/>
    </source>
</evidence>
<dbReference type="GO" id="GO:0000287">
    <property type="term" value="F:magnesium ion binding"/>
    <property type="evidence" value="ECO:0007669"/>
    <property type="project" value="InterPro"/>
</dbReference>
<gene>
    <name evidence="8" type="ORF">FK004_14680</name>
</gene>
<dbReference type="PANTHER" id="PTHR37311">
    <property type="entry name" value="2-PHOSPHOSULFOLACTATE PHOSPHATASE-RELATED"/>
    <property type="match status" value="1"/>
</dbReference>
<dbReference type="RefSeq" id="WP_108737909.1">
    <property type="nucleotide sequence ID" value="NZ_CP020919.1"/>
</dbReference>
<dbReference type="OrthoDB" id="4913at2"/>
<keyword evidence="6" id="KW-0460">Magnesium</keyword>
<dbReference type="Gene3D" id="3.90.1560.10">
    <property type="entry name" value="ComB-like"/>
    <property type="match status" value="1"/>
</dbReference>
<evidence type="ECO:0000313" key="9">
    <source>
        <dbReference type="Proteomes" id="UP000244677"/>
    </source>
</evidence>
<accession>A0A2S1LRM8</accession>
<comment type="catalytic activity">
    <reaction evidence="7">
        <text>(2R)-O-phospho-3-sulfolactate + H2O = (2R)-3-sulfolactate + phosphate</text>
        <dbReference type="Rhea" id="RHEA:23416"/>
        <dbReference type="ChEBI" id="CHEBI:15377"/>
        <dbReference type="ChEBI" id="CHEBI:15597"/>
        <dbReference type="ChEBI" id="CHEBI:43474"/>
        <dbReference type="ChEBI" id="CHEBI:58738"/>
        <dbReference type="EC" id="3.1.3.71"/>
    </reaction>
</comment>
<name>A0A2S1LRM8_9FLAO</name>
<reference evidence="8 9" key="1">
    <citation type="submission" date="2017-04" db="EMBL/GenBank/DDBJ databases">
        <title>Complete genome sequence of Flavobacterium kingsejong AJ004.</title>
        <authorList>
            <person name="Lee P.C."/>
        </authorList>
    </citation>
    <scope>NUCLEOTIDE SEQUENCE [LARGE SCALE GENOMIC DNA]</scope>
    <source>
        <strain evidence="8 9">AJ004</strain>
    </source>
</reference>
<dbReference type="GO" id="GO:0050532">
    <property type="term" value="F:2-phosphosulfolactate phosphatase activity"/>
    <property type="evidence" value="ECO:0007669"/>
    <property type="project" value="UniProtKB-EC"/>
</dbReference>
<evidence type="ECO:0000256" key="5">
    <source>
        <dbReference type="ARBA" id="ARBA00022801"/>
    </source>
</evidence>
<evidence type="ECO:0000256" key="6">
    <source>
        <dbReference type="ARBA" id="ARBA00022842"/>
    </source>
</evidence>
<comment type="similarity">
    <text evidence="2">Belongs to the ComB family.</text>
</comment>
<dbReference type="SUPFAM" id="SSF142823">
    <property type="entry name" value="ComB-like"/>
    <property type="match status" value="1"/>
</dbReference>
<dbReference type="InterPro" id="IPR005238">
    <property type="entry name" value="ComB-like"/>
</dbReference>
<keyword evidence="5" id="KW-0378">Hydrolase</keyword>
<keyword evidence="9" id="KW-1185">Reference proteome</keyword>
<evidence type="ECO:0000256" key="3">
    <source>
        <dbReference type="ARBA" id="ARBA00012953"/>
    </source>
</evidence>
<proteinExistence type="inferred from homology"/>
<comment type="cofactor">
    <cofactor evidence="1">
        <name>Mg(2+)</name>
        <dbReference type="ChEBI" id="CHEBI:18420"/>
    </cofactor>
</comment>
<dbReference type="EMBL" id="CP020919">
    <property type="protein sequence ID" value="AWG26384.1"/>
    <property type="molecule type" value="Genomic_DNA"/>
</dbReference>
<dbReference type="Proteomes" id="UP000244677">
    <property type="component" value="Chromosome"/>
</dbReference>
<evidence type="ECO:0000256" key="7">
    <source>
        <dbReference type="ARBA" id="ARBA00033711"/>
    </source>
</evidence>
<dbReference type="InterPro" id="IPR036702">
    <property type="entry name" value="ComB-like_sf"/>
</dbReference>
<dbReference type="EC" id="3.1.3.71" evidence="3"/>
<evidence type="ECO:0000256" key="2">
    <source>
        <dbReference type="ARBA" id="ARBA00009997"/>
    </source>
</evidence>
<evidence type="ECO:0000256" key="4">
    <source>
        <dbReference type="ARBA" id="ARBA00021948"/>
    </source>
</evidence>
<dbReference type="Pfam" id="PF04029">
    <property type="entry name" value="2-ph_phosp"/>
    <property type="match status" value="1"/>
</dbReference>
<dbReference type="AlphaFoldDB" id="A0A2S1LRM8"/>
<dbReference type="PANTHER" id="PTHR37311:SF1">
    <property type="entry name" value="2-PHOSPHOSULFOLACTATE PHOSPHATASE-RELATED"/>
    <property type="match status" value="1"/>
</dbReference>
<dbReference type="GO" id="GO:0050545">
    <property type="term" value="F:sulfopyruvate decarboxylase activity"/>
    <property type="evidence" value="ECO:0007669"/>
    <property type="project" value="TreeGrafter"/>
</dbReference>
<organism evidence="8 9">
    <name type="scientific">Flavobacterium kingsejongi</name>
    <dbReference type="NCBI Taxonomy" id="1678728"/>
    <lineage>
        <taxon>Bacteria</taxon>
        <taxon>Pseudomonadati</taxon>
        <taxon>Bacteroidota</taxon>
        <taxon>Flavobacteriia</taxon>
        <taxon>Flavobacteriales</taxon>
        <taxon>Flavobacteriaceae</taxon>
        <taxon>Flavobacterium</taxon>
    </lineage>
</organism>
<dbReference type="KEGG" id="fki:FK004_14680"/>
<protein>
    <recommendedName>
        <fullName evidence="4">Probable 2-phosphosulfolactate phosphatase</fullName>
        <ecNumber evidence="3">3.1.3.71</ecNumber>
    </recommendedName>
</protein>
<sequence length="243" mass="26399">MIYNQHEFDIRLEWGMGAIEMLVPICDVTIIVDVLSFSTCVSIATQNGAIVYPYRWKDESAIAYAESIGAELADFKRKFTDGFSLSPTSLLNIPAHHKLVLASPNGATLSLATQTTPTLCGSLRNAKAVALKAQTYGRKIGIIAAGEQWPDGSMRVAFEDLLGAGAIISYLPGTLSPESKTGLVLFEQLQPTLYEELKRCSSGKELIARGFEKDIILAADFNISNTVPVLQNNAYVGHQIDTE</sequence>
<evidence type="ECO:0000313" key="8">
    <source>
        <dbReference type="EMBL" id="AWG26384.1"/>
    </source>
</evidence>